<dbReference type="Proteomes" id="UP000237423">
    <property type="component" value="Unassembled WGS sequence"/>
</dbReference>
<evidence type="ECO:0000256" key="1">
    <source>
        <dbReference type="SAM" id="Phobius"/>
    </source>
</evidence>
<gene>
    <name evidence="3" type="ORF">AADEFJLK_03363</name>
</gene>
<dbReference type="RefSeq" id="WP_103975040.1">
    <property type="nucleotide sequence ID" value="NZ_PGFZ01000008.1"/>
</dbReference>
<keyword evidence="1" id="KW-1133">Transmembrane helix</keyword>
<dbReference type="InterPro" id="IPR005804">
    <property type="entry name" value="FA_desaturase_dom"/>
</dbReference>
<dbReference type="InterPro" id="IPR012171">
    <property type="entry name" value="Fatty_acid_desaturase"/>
</dbReference>
<dbReference type="GO" id="GO:0016491">
    <property type="term" value="F:oxidoreductase activity"/>
    <property type="evidence" value="ECO:0007669"/>
    <property type="project" value="InterPro"/>
</dbReference>
<dbReference type="Pfam" id="PF00487">
    <property type="entry name" value="FA_desaturase"/>
    <property type="match status" value="1"/>
</dbReference>
<dbReference type="GO" id="GO:0006629">
    <property type="term" value="P:lipid metabolic process"/>
    <property type="evidence" value="ECO:0007669"/>
    <property type="project" value="InterPro"/>
</dbReference>
<protein>
    <submittedName>
        <fullName evidence="3">Fatty acid desaturase</fullName>
    </submittedName>
</protein>
<evidence type="ECO:0000259" key="2">
    <source>
        <dbReference type="Pfam" id="PF00487"/>
    </source>
</evidence>
<feature type="transmembrane region" description="Helical" evidence="1">
    <location>
        <begin position="210"/>
        <end position="228"/>
    </location>
</feature>
<sequence>MNEEQIRRHSQRVAQQWAGTLFSPPLPQNPPAYNAKALRKSLQVYTTRNNWRAYSDWLANMLLFFFGQYAVIASPLLLKPLGGLIAAMAAVRLFFLAHDAGHGSLSHFKPLNAWLGRLAFLPSLTAYQSWVFSHNQHHNYANSIPSDLWAPLPPDRYRTLNPWQRGLYRLYRSPCGVGLYYLVEVWWQYFYYPSPKQFGNDLARRLLPDALLAIGFSVAWPLLLYGLAAQTGQAYMPLWLAGFILPLALTNTVIGFVSYLHHTHPKVNWQQQPMGAAYLSAPPSLMATVHIRFPAWLSGGLHYIMEHPAHHLCPGIPYHQLQAAQRQLEVLVPDIIVVQDFSWRWYAECTRICKLYDFENRCWLGFDGQRLN</sequence>
<feature type="domain" description="Fatty acid desaturase" evidence="2">
    <location>
        <begin position="81"/>
        <end position="334"/>
    </location>
</feature>
<evidence type="ECO:0000313" key="3">
    <source>
        <dbReference type="EMBL" id="POZ50891.1"/>
    </source>
</evidence>
<evidence type="ECO:0000313" key="4">
    <source>
        <dbReference type="Proteomes" id="UP000237423"/>
    </source>
</evidence>
<keyword evidence="1" id="KW-0472">Membrane</keyword>
<organism evidence="3 4">
    <name type="scientific">Methylovulum psychrotolerans</name>
    <dbReference type="NCBI Taxonomy" id="1704499"/>
    <lineage>
        <taxon>Bacteria</taxon>
        <taxon>Pseudomonadati</taxon>
        <taxon>Pseudomonadota</taxon>
        <taxon>Gammaproteobacteria</taxon>
        <taxon>Methylococcales</taxon>
        <taxon>Methylococcaceae</taxon>
        <taxon>Methylovulum</taxon>
    </lineage>
</organism>
<accession>A0A2S5CJA2</accession>
<reference evidence="3 4" key="1">
    <citation type="submission" date="2017-11" db="EMBL/GenBank/DDBJ databases">
        <title>Draft Genome Sequence of Methylobacter psychrotolerans Sph1T, an Obligate Methanotroph from Low-Temperature Environments.</title>
        <authorList>
            <person name="Oshkin I.Y."/>
            <person name="Miroshnikov K."/>
            <person name="Belova S.E."/>
            <person name="Korzhenkov A."/>
            <person name="Toshchakov S.V."/>
            <person name="Dedysh S.N."/>
        </authorList>
    </citation>
    <scope>NUCLEOTIDE SEQUENCE [LARGE SCALE GENOMIC DNA]</scope>
    <source>
        <strain evidence="3 4">Sph1</strain>
    </source>
</reference>
<feature type="transmembrane region" description="Helical" evidence="1">
    <location>
        <begin position="57"/>
        <end position="78"/>
    </location>
</feature>
<dbReference type="EMBL" id="PGFZ01000008">
    <property type="protein sequence ID" value="POZ50891.1"/>
    <property type="molecule type" value="Genomic_DNA"/>
</dbReference>
<keyword evidence="1" id="KW-0812">Transmembrane</keyword>
<feature type="transmembrane region" description="Helical" evidence="1">
    <location>
        <begin position="240"/>
        <end position="260"/>
    </location>
</feature>
<dbReference type="PANTHER" id="PTHR32100">
    <property type="entry name" value="OMEGA-6 FATTY ACID DESATURASE, CHLOROPLASTIC"/>
    <property type="match status" value="1"/>
</dbReference>
<comment type="caution">
    <text evidence="3">The sequence shown here is derived from an EMBL/GenBank/DDBJ whole genome shotgun (WGS) entry which is preliminary data.</text>
</comment>
<dbReference type="AlphaFoldDB" id="A0A2S5CJA2"/>
<name>A0A2S5CJA2_9GAMM</name>
<proteinExistence type="predicted"/>